<dbReference type="GeneID" id="63808608"/>
<sequence>MPCKATIKQRSCNHRPPLLPSFFIPSITSLLIMSSQAYSIFKRKGSKGWHVFDGHVDTVAQARMYGQLRYTLGSEPTKITLSTAIADFDDDERTVFNTTTIPLPSTGQELLVANSDAFVTSFAIIHGPNTRIEANERAKGMGWKFTDASDTKYKWAVDMFTMKWELQNSRGTVATFSAGSLILKGLGIYQ</sequence>
<name>A0A1Y1VZG7_9FUNG</name>
<organism evidence="1 2">
    <name type="scientific">Linderina pennispora</name>
    <dbReference type="NCBI Taxonomy" id="61395"/>
    <lineage>
        <taxon>Eukaryota</taxon>
        <taxon>Fungi</taxon>
        <taxon>Fungi incertae sedis</taxon>
        <taxon>Zoopagomycota</taxon>
        <taxon>Kickxellomycotina</taxon>
        <taxon>Kickxellomycetes</taxon>
        <taxon>Kickxellales</taxon>
        <taxon>Kickxellaceae</taxon>
        <taxon>Linderina</taxon>
    </lineage>
</organism>
<keyword evidence="2" id="KW-1185">Reference proteome</keyword>
<comment type="caution">
    <text evidence="1">The sequence shown here is derived from an EMBL/GenBank/DDBJ whole genome shotgun (WGS) entry which is preliminary data.</text>
</comment>
<proteinExistence type="predicted"/>
<dbReference type="EMBL" id="MCFD01000015">
    <property type="protein sequence ID" value="ORX66651.1"/>
    <property type="molecule type" value="Genomic_DNA"/>
</dbReference>
<dbReference type="Proteomes" id="UP000193922">
    <property type="component" value="Unassembled WGS sequence"/>
</dbReference>
<dbReference type="AlphaFoldDB" id="A0A1Y1VZG7"/>
<reference evidence="1 2" key="1">
    <citation type="submission" date="2016-07" db="EMBL/GenBank/DDBJ databases">
        <title>Pervasive Adenine N6-methylation of Active Genes in Fungi.</title>
        <authorList>
            <consortium name="DOE Joint Genome Institute"/>
            <person name="Mondo S.J."/>
            <person name="Dannebaum R.O."/>
            <person name="Kuo R.C."/>
            <person name="Labutti K."/>
            <person name="Haridas S."/>
            <person name="Kuo A."/>
            <person name="Salamov A."/>
            <person name="Ahrendt S.R."/>
            <person name="Lipzen A."/>
            <person name="Sullivan W."/>
            <person name="Andreopoulos W.B."/>
            <person name="Clum A."/>
            <person name="Lindquist E."/>
            <person name="Daum C."/>
            <person name="Ramamoorthy G.K."/>
            <person name="Gryganskyi A."/>
            <person name="Culley D."/>
            <person name="Magnuson J.K."/>
            <person name="James T.Y."/>
            <person name="O'Malley M.A."/>
            <person name="Stajich J.E."/>
            <person name="Spatafora J.W."/>
            <person name="Visel A."/>
            <person name="Grigoriev I.V."/>
        </authorList>
    </citation>
    <scope>NUCLEOTIDE SEQUENCE [LARGE SCALE GENOMIC DNA]</scope>
    <source>
        <strain evidence="1 2">ATCC 12442</strain>
    </source>
</reference>
<evidence type="ECO:0000313" key="1">
    <source>
        <dbReference type="EMBL" id="ORX66651.1"/>
    </source>
</evidence>
<accession>A0A1Y1VZG7</accession>
<gene>
    <name evidence="1" type="ORF">DL89DRAFT_65823</name>
</gene>
<protein>
    <submittedName>
        <fullName evidence="1">Uncharacterized protein</fullName>
    </submittedName>
</protein>
<evidence type="ECO:0000313" key="2">
    <source>
        <dbReference type="Proteomes" id="UP000193922"/>
    </source>
</evidence>
<dbReference type="RefSeq" id="XP_040740639.1">
    <property type="nucleotide sequence ID" value="XM_040891960.1"/>
</dbReference>